<dbReference type="Gene3D" id="3.40.50.300">
    <property type="entry name" value="P-loop containing nucleotide triphosphate hydrolases"/>
    <property type="match status" value="1"/>
</dbReference>
<proteinExistence type="predicted"/>
<dbReference type="EMBL" id="JAAQWE010000070">
    <property type="protein sequence ID" value="NMY01225.1"/>
    <property type="molecule type" value="Genomic_DNA"/>
</dbReference>
<dbReference type="GO" id="GO:0016887">
    <property type="term" value="F:ATP hydrolysis activity"/>
    <property type="evidence" value="ECO:0007669"/>
    <property type="project" value="InterPro"/>
</dbReference>
<evidence type="ECO:0000259" key="1">
    <source>
        <dbReference type="Pfam" id="PF13304"/>
    </source>
</evidence>
<dbReference type="PANTHER" id="PTHR43581:SF4">
    <property type="entry name" value="ATP_GTP PHOSPHATASE"/>
    <property type="match status" value="1"/>
</dbReference>
<dbReference type="InterPro" id="IPR003959">
    <property type="entry name" value="ATPase_AAA_core"/>
</dbReference>
<evidence type="ECO:0000313" key="3">
    <source>
        <dbReference type="Proteomes" id="UP000552560"/>
    </source>
</evidence>
<dbReference type="InterPro" id="IPR051396">
    <property type="entry name" value="Bact_Antivir_Def_Nuclease"/>
</dbReference>
<comment type="caution">
    <text evidence="2">The sequence shown here is derived from an EMBL/GenBank/DDBJ whole genome shotgun (WGS) entry which is preliminary data.</text>
</comment>
<protein>
    <submittedName>
        <fullName evidence="2">AAA family ATPase</fullName>
    </submittedName>
</protein>
<dbReference type="SUPFAM" id="SSF52540">
    <property type="entry name" value="P-loop containing nucleoside triphosphate hydrolases"/>
    <property type="match status" value="1"/>
</dbReference>
<sequence>MVRIRKIDIQNFRSIRSLTWLPSPGLNCLIGPGDNGKSTILDAIDLCLGARRNITLGDTDFFGLDVSQPIQITLTLGQLPDTLKTLDVYGQYLHAFDSTTGQLQAEPMQGFETVLSLRLIVDSELEPIWTLVSERAQALGQERNIAWKDRLLLAPARLGTYANSNLSWARGSILNRLTEERPNLGAELANASREARATFGNQAGPQLAETLRIVTEKATALGVPVGTQAQALLDAHAVSINDGAIALHDERGVPLRSLGTGSSRLLVAGLQRAAAHRASIALVDEVEYGLEPHRLVRLLDSLGAKEAPSPLQAFLTTHSPVAVRELRGDQIFVVRKAQDCTLHVLEVGVEDDVQSTIRMDPEAFLARSVIVCEGASEVGLIRGLDQYWTARNYRSLLAAGTAYVNVGGGEPDRCFARGLALLKLGYRVMVLVDADKPPTPEVVDAYRAAGGAFITWREGRALEDELFLSLPDAAVDTMLQHAVEFLDRDLVAAHISTQSQGRNSLDDILQLRQQQHPYSPEVRLLLALTSRNRKNGWYKSLTKFEILAREIVGPNYQAMDAGFTALVSQLFGWAHAA</sequence>
<dbReference type="OrthoDB" id="3322489at2"/>
<gene>
    <name evidence="2" type="ORF">HBO43_32245</name>
</gene>
<reference evidence="2 3" key="1">
    <citation type="journal article" date="2020" name="Front. Microbiol.">
        <title>Genetic Organization of the aprX-lipA2 Operon Affects the Proteolytic Potential of Pseudomonas Species in Milk.</title>
        <authorList>
            <person name="Maier C."/>
            <person name="Huptas C."/>
            <person name="von Neubeck M."/>
            <person name="Scherer S."/>
            <person name="Wenning M."/>
            <person name="Lucking G."/>
        </authorList>
    </citation>
    <scope>NUCLEOTIDE SEQUENCE [LARGE SCALE GENOMIC DNA]</scope>
    <source>
        <strain evidence="2 3">WS 4671</strain>
    </source>
</reference>
<dbReference type="Pfam" id="PF13304">
    <property type="entry name" value="AAA_21"/>
    <property type="match status" value="1"/>
</dbReference>
<accession>A0A7Y1A077</accession>
<dbReference type="InterPro" id="IPR027417">
    <property type="entry name" value="P-loop_NTPase"/>
</dbReference>
<organism evidence="2 3">
    <name type="scientific">Pseudomonas veronii</name>
    <dbReference type="NCBI Taxonomy" id="76761"/>
    <lineage>
        <taxon>Bacteria</taxon>
        <taxon>Pseudomonadati</taxon>
        <taxon>Pseudomonadota</taxon>
        <taxon>Gammaproteobacteria</taxon>
        <taxon>Pseudomonadales</taxon>
        <taxon>Pseudomonadaceae</taxon>
        <taxon>Pseudomonas</taxon>
    </lineage>
</organism>
<feature type="domain" description="ATPase AAA-type core" evidence="1">
    <location>
        <begin position="26"/>
        <end position="323"/>
    </location>
</feature>
<name>A0A7Y1A077_PSEVE</name>
<evidence type="ECO:0000313" key="2">
    <source>
        <dbReference type="EMBL" id="NMY01225.1"/>
    </source>
</evidence>
<dbReference type="GO" id="GO:0005524">
    <property type="term" value="F:ATP binding"/>
    <property type="evidence" value="ECO:0007669"/>
    <property type="project" value="InterPro"/>
</dbReference>
<dbReference type="PANTHER" id="PTHR43581">
    <property type="entry name" value="ATP/GTP PHOSPHATASE"/>
    <property type="match status" value="1"/>
</dbReference>
<dbReference type="AlphaFoldDB" id="A0A7Y1A077"/>
<dbReference type="Proteomes" id="UP000552560">
    <property type="component" value="Unassembled WGS sequence"/>
</dbReference>
<dbReference type="RefSeq" id="WP_057006116.1">
    <property type="nucleotide sequence ID" value="NZ_CP149793.1"/>
</dbReference>